<dbReference type="Proteomes" id="UP000007350">
    <property type="component" value="Unassembled WGS sequence"/>
</dbReference>
<dbReference type="EMBL" id="AHKC01013360">
    <property type="protein sequence ID" value="EKF29380.1"/>
    <property type="molecule type" value="Genomic_DNA"/>
</dbReference>
<organism evidence="2 3">
    <name type="scientific">Trypanosoma cruzi marinkellei</name>
    <dbReference type="NCBI Taxonomy" id="85056"/>
    <lineage>
        <taxon>Eukaryota</taxon>
        <taxon>Discoba</taxon>
        <taxon>Euglenozoa</taxon>
        <taxon>Kinetoplastea</taxon>
        <taxon>Metakinetoplastina</taxon>
        <taxon>Trypanosomatida</taxon>
        <taxon>Trypanosomatidae</taxon>
        <taxon>Trypanosoma</taxon>
        <taxon>Schizotrypanum</taxon>
    </lineage>
</organism>
<comment type="caution">
    <text evidence="2">The sequence shown here is derived from an EMBL/GenBank/DDBJ whole genome shotgun (WGS) entry which is preliminary data.</text>
</comment>
<reference evidence="2 3" key="1">
    <citation type="journal article" date="2012" name="BMC Genomics">
        <title>Comparative genomic analysis of human infective Trypanosoma cruzi lineages with the bat-restricted subspecies T. cruzi marinkellei.</title>
        <authorList>
            <person name="Franzen O."/>
            <person name="Talavera-Lopez C."/>
            <person name="Ochaya S."/>
            <person name="Butler C.E."/>
            <person name="Messenger L.A."/>
            <person name="Lewis M.D."/>
            <person name="Llewellyn M.S."/>
            <person name="Marinkelle C.J."/>
            <person name="Tyler K.M."/>
            <person name="Miles M.A."/>
            <person name="Andersson B."/>
        </authorList>
    </citation>
    <scope>NUCLEOTIDE SEQUENCE [LARGE SCALE GENOMIC DNA]</scope>
    <source>
        <strain evidence="2 3">B7</strain>
    </source>
</reference>
<protein>
    <submittedName>
        <fullName evidence="2">Mucin TcMUCII, putative</fullName>
    </submittedName>
</protein>
<accession>K2MQK5</accession>
<dbReference type="AlphaFoldDB" id="K2MQK5"/>
<evidence type="ECO:0000256" key="1">
    <source>
        <dbReference type="SAM" id="MobiDB-lite"/>
    </source>
</evidence>
<evidence type="ECO:0000313" key="2">
    <source>
        <dbReference type="EMBL" id="EKF29380.1"/>
    </source>
</evidence>
<keyword evidence="3" id="KW-1185">Reference proteome</keyword>
<name>K2MQK5_TRYCR</name>
<evidence type="ECO:0000313" key="3">
    <source>
        <dbReference type="Proteomes" id="UP000007350"/>
    </source>
</evidence>
<sequence length="317" mass="35103">MVGEALACGSHSGFSVFLTAPCAQLSAEKAKHASRQETEKTQTRALEMDQALPPPPPHRRHGLLTPDGPRETPPHPLRECRRRWELGRRLGGTAPARTTARMRRHACHFCPDGLALLTHCCHNIQRKRKQKPNCFVMNIFCNSRGPTIHVACGDYSFFNCYFAFALLCVLHLFSCVCTLCEGCRHDRSLPPYVHAEEPCVPLLFVFPLFLSVCWCCGRAVCVCVCVPATVDWSVCRAWCAVYGACLAAALSYCVFCPLCVCLPHFSSPLLLSMSLTVQISSTPLNDYTHDDDDVPSAVRPVGACPVLLLVRVRDSDR</sequence>
<feature type="compositionally biased region" description="Basic and acidic residues" evidence="1">
    <location>
        <begin position="68"/>
        <end position="78"/>
    </location>
</feature>
<feature type="region of interest" description="Disordered" evidence="1">
    <location>
        <begin position="49"/>
        <end position="78"/>
    </location>
</feature>
<proteinExistence type="predicted"/>
<gene>
    <name evidence="2" type="ORF">MOQ_006839</name>
</gene>